<gene>
    <name evidence="2" type="primary">Contig5744.g6147</name>
    <name evidence="2" type="ORF">STYLEM_20082</name>
</gene>
<feature type="compositionally biased region" description="Low complexity" evidence="1">
    <location>
        <begin position="552"/>
        <end position="586"/>
    </location>
</feature>
<feature type="region of interest" description="Disordered" evidence="1">
    <location>
        <begin position="548"/>
        <end position="588"/>
    </location>
</feature>
<keyword evidence="3" id="KW-1185">Reference proteome</keyword>
<evidence type="ECO:0000256" key="1">
    <source>
        <dbReference type="SAM" id="MobiDB-lite"/>
    </source>
</evidence>
<dbReference type="InParanoid" id="A0A078B978"/>
<organism evidence="2 3">
    <name type="scientific">Stylonychia lemnae</name>
    <name type="common">Ciliate</name>
    <dbReference type="NCBI Taxonomy" id="5949"/>
    <lineage>
        <taxon>Eukaryota</taxon>
        <taxon>Sar</taxon>
        <taxon>Alveolata</taxon>
        <taxon>Ciliophora</taxon>
        <taxon>Intramacronucleata</taxon>
        <taxon>Spirotrichea</taxon>
        <taxon>Stichotrichia</taxon>
        <taxon>Sporadotrichida</taxon>
        <taxon>Oxytrichidae</taxon>
        <taxon>Stylonychinae</taxon>
        <taxon>Stylonychia</taxon>
    </lineage>
</organism>
<evidence type="ECO:0000313" key="2">
    <source>
        <dbReference type="EMBL" id="CDW90934.1"/>
    </source>
</evidence>
<protein>
    <recommendedName>
        <fullName evidence="4">Cadg domain containing protein</fullName>
    </recommendedName>
</protein>
<sequence>MVRLSNLQDTFVSTIETTQNFVILQVDVLTGNILSQYTESSLTTPDIFNIQELSYKGNRVYLLMLDEVNQIQSMIRFDLVNGIMKAQRIRDTIQQSMFLTFAVSGSQNLFFWAGVYQHNSQHYLSIQQLKSTLDTIGWTLLFSPQSDRKYYVKVLYTNQSQKQIFGCSGLLQNYVGANQNERELFYMTYGLHGEQPLTAKHYIFQADTTGECLNIYSSGTNPALVLFHKTDTDTQTIQVVRITITGTVTYQKIVNQIWFDSDSCLKIDENLPENIIPNFVDITQTYVVDNNQYMCLQFLQANNPDNLQTPKWCILARSSFISDKDYYIGVDLELDYIIDPFTSKCPGDEFTYSAEKFTSQDPSNTALPSFVQFNGAIRRFQIKAEDNLYAGTYIFKVIGQPALLADSTSRKFQLFVHPIITTTTLPGQTTTVTTTPAPNLQKPQFVSDLEQVTAYLGQTKRYNLPNIINPLGNAFSIIATFSSSDSDFIKFMSSQNAFKIIPTQQSQLGNHLIQIKIRDKVIQTIFSIYYLSITVKEKIQSTTKQPTATIVSTSSMNQTQNITNSSSNTNKSTNSSQNTSNHTTSQPLDLNDLKLEDFSMSPLSNTNYTSKILELQKKMINKDTFDVQFQPIISKIDQTGLVTILFGKTLEIPASYEYFNDNVIMINLISQSGIISSSQRILSDIASQTSNKKMFTWKAVGFTQKDMKIKLVFQYPDLISQGTSIMVQQYSEDTTYAFQKILLGNFALTMILSATLQYLWGMINALQIILHMPLMDVKFPSNTKFVFGQIISISQLDILPEETILNYFFSFPLTGAYNDRFLEIDIF</sequence>
<proteinExistence type="predicted"/>
<accession>A0A078B978</accession>
<dbReference type="EMBL" id="CCKQ01018932">
    <property type="protein sequence ID" value="CDW90934.1"/>
    <property type="molecule type" value="Genomic_DNA"/>
</dbReference>
<name>A0A078B978_STYLE</name>
<dbReference type="AlphaFoldDB" id="A0A078B978"/>
<evidence type="ECO:0008006" key="4">
    <source>
        <dbReference type="Google" id="ProtNLM"/>
    </source>
</evidence>
<evidence type="ECO:0000313" key="3">
    <source>
        <dbReference type="Proteomes" id="UP000039865"/>
    </source>
</evidence>
<reference evidence="2 3" key="1">
    <citation type="submission" date="2014-06" db="EMBL/GenBank/DDBJ databases">
        <authorList>
            <person name="Swart Estienne"/>
        </authorList>
    </citation>
    <scope>NUCLEOTIDE SEQUENCE [LARGE SCALE GENOMIC DNA]</scope>
    <source>
        <strain evidence="2 3">130c</strain>
    </source>
</reference>
<dbReference type="Proteomes" id="UP000039865">
    <property type="component" value="Unassembled WGS sequence"/>
</dbReference>